<dbReference type="SUPFAM" id="SSF48371">
    <property type="entry name" value="ARM repeat"/>
    <property type="match status" value="1"/>
</dbReference>
<sequence length="1414" mass="152127">MEGEQPGERVVIFSDLSLSPEWISPSTHASLMSKDLTALNHHVTTAMGNRSGKEKSAADFAALHVLIVRRCEEEGMDGIYELAHRVCRFTEGGCSAMCRETEQPAVIYLLFCVLVLLDEALKRCSDGAVSASNALGKKKGGAAKAKAKGRGKKRPADDDLMEGDDGTNAPSALLDCLKAISTITSTSLALAAERFVPNEREAAVALCVSSCVRVLSVVGVDSQMGVAAIKACCTAVPAVGLPTAFSVAQKVGLVQQLLPLTNSILDGSRAATIIASLCLADVSYKAVFDFLTGLEKRCRHGEHLTTALACVLSKHPSLFKQAAGRKLLVARCIPILIQQLQDIDDETEPDLSFVELLCCDGDALTRSKAFTTLSSAIEPVVHHLPPSAVLDMLSALLERGCADTSKKAKMTALTACRKTIIAIHSIDNGQQGWAEEDTQRLSSLGNMWFLSLLKSVAAAPEDVTLLKGVEQELLAVFQASEGFASVLSCELGLDFFIGELFGSPSLRRIVKLLMSGLLPKWSNVRQFTDSVITLLNQWGIRSATEVLLSSEFYSPHICLDHIAPHSGCGHGVLPCDLLIRVLSTVDEGLPGDVIHKASAEALKRLAAQQDDGGALDAAAKTEEEASGSKLRVLFKSGVAPASPDDQEPPEHDGVALHTLLLVTSLVSGAQQALTRKKTTNSNTSETQASASASVDEIAKEVQRRAARHKAAMQNVFAEMVDRLVKLLKHTETQSVFALRCCVTGVVVLASLLPSCRRHLLANQDIPTLIRNKLSAVDGSLPCAAVRDVLSLLFVYKRPRQKLMETLIDAGQHISAILGGGECSASLPSLLDLIGESVLFYAHSSKAHYEKCSVTVLGEEDNEDQGDVAADGEQEMDTIEQDNHRQMRERALQKVMAECIEQGPLSHFADLVARVMTTVVQSINAEMPPQPILHAAIYATAKLMHLPSSHFADRVVPLFVSLLCARPSHKMRRADSSALLDVKMMCVRLVLTIGQSHGQVLETLLPSMLELASTDDTPARLKIQLMTVFIHMLRSGHLRLDSGVCCALVSGVVSSHGGLRSATEHQLSLYLSKLKTSSMENPLSRRAAAGGGRARGGNVMLVYLNQMLSTALAMDDLDDSEWERLVTFISKFCNECGMDKVLFEMLMAHPEHAHRLAKLLSSCQVTHDFIATTKAKLESHANKALLKSIIQQHKQVLTALKNAVKKAAGPQARANDDQDDDGTAAAAAPKATASTLQQQASALVKLLDTIQSMNDIPIGSAILPPPRPAAPAANKSKKRQAATTRAASKIKKQQRDREDIGRHHSDGGDIMDSSDEEMVPLQDRGVAKRVQPARGKAKAKPKRRPAKRTNEDDRHGGSSSDSSVSESDISEPSSSDSSSAHENAPKPKPKPKVRAKVKPKTTARRRLRKVDDACG</sequence>
<dbReference type="InterPro" id="IPR016024">
    <property type="entry name" value="ARM-type_fold"/>
</dbReference>
<evidence type="ECO:0000313" key="3">
    <source>
        <dbReference type="Proteomes" id="UP000041254"/>
    </source>
</evidence>
<feature type="compositionally biased region" description="Basic residues" evidence="1">
    <location>
        <begin position="142"/>
        <end position="153"/>
    </location>
</feature>
<gene>
    <name evidence="2" type="ORF">Vbra_11548</name>
</gene>
<feature type="compositionally biased region" description="Polar residues" evidence="1">
    <location>
        <begin position="673"/>
        <end position="692"/>
    </location>
</feature>
<feature type="compositionally biased region" description="Basic and acidic residues" evidence="1">
    <location>
        <begin position="1292"/>
        <end position="1306"/>
    </location>
</feature>
<reference evidence="2 3" key="1">
    <citation type="submission" date="2014-11" db="EMBL/GenBank/DDBJ databases">
        <authorList>
            <person name="Zhu J."/>
            <person name="Qi W."/>
            <person name="Song R."/>
        </authorList>
    </citation>
    <scope>NUCLEOTIDE SEQUENCE [LARGE SCALE GENOMIC DNA]</scope>
</reference>
<protein>
    <submittedName>
        <fullName evidence="2">Uncharacterized protein</fullName>
    </submittedName>
</protein>
<dbReference type="InParanoid" id="A0A0G4EF85"/>
<feature type="compositionally biased region" description="Basic residues" evidence="1">
    <location>
        <begin position="1334"/>
        <end position="1346"/>
    </location>
</feature>
<accession>A0A0G4EF85</accession>
<feature type="region of interest" description="Disordered" evidence="1">
    <location>
        <begin position="673"/>
        <end position="694"/>
    </location>
</feature>
<keyword evidence="3" id="KW-1185">Reference proteome</keyword>
<evidence type="ECO:0000256" key="1">
    <source>
        <dbReference type="SAM" id="MobiDB-lite"/>
    </source>
</evidence>
<feature type="compositionally biased region" description="Low complexity" evidence="1">
    <location>
        <begin position="1222"/>
        <end position="1232"/>
    </location>
</feature>
<dbReference type="EMBL" id="CDMY01000218">
    <property type="protein sequence ID" value="CEL94400.1"/>
    <property type="molecule type" value="Genomic_DNA"/>
</dbReference>
<organism evidence="2 3">
    <name type="scientific">Vitrella brassicaformis (strain CCMP3155)</name>
    <dbReference type="NCBI Taxonomy" id="1169540"/>
    <lineage>
        <taxon>Eukaryota</taxon>
        <taxon>Sar</taxon>
        <taxon>Alveolata</taxon>
        <taxon>Colpodellida</taxon>
        <taxon>Vitrellaceae</taxon>
        <taxon>Vitrella</taxon>
    </lineage>
</organism>
<feature type="region of interest" description="Disordered" evidence="1">
    <location>
        <begin position="1257"/>
        <end position="1414"/>
    </location>
</feature>
<dbReference type="Proteomes" id="UP000041254">
    <property type="component" value="Unassembled WGS sequence"/>
</dbReference>
<feature type="compositionally biased region" description="Basic residues" evidence="1">
    <location>
        <begin position="1386"/>
        <end position="1407"/>
    </location>
</feature>
<feature type="region of interest" description="Disordered" evidence="1">
    <location>
        <begin position="142"/>
        <end position="164"/>
    </location>
</feature>
<feature type="compositionally biased region" description="Low complexity" evidence="1">
    <location>
        <begin position="1357"/>
        <end position="1377"/>
    </location>
</feature>
<name>A0A0G4EF85_VITBC</name>
<proteinExistence type="predicted"/>
<evidence type="ECO:0000313" key="2">
    <source>
        <dbReference type="EMBL" id="CEL94400.1"/>
    </source>
</evidence>
<dbReference type="VEuPathDB" id="CryptoDB:Vbra_11548"/>
<feature type="region of interest" description="Disordered" evidence="1">
    <location>
        <begin position="1207"/>
        <end position="1232"/>
    </location>
</feature>